<organism evidence="2 3">
    <name type="scientific">Streptomyces harbinensis</name>
    <dbReference type="NCBI Taxonomy" id="1176198"/>
    <lineage>
        <taxon>Bacteria</taxon>
        <taxon>Bacillati</taxon>
        <taxon>Actinomycetota</taxon>
        <taxon>Actinomycetes</taxon>
        <taxon>Kitasatosporales</taxon>
        <taxon>Streptomycetaceae</taxon>
        <taxon>Streptomyces</taxon>
    </lineage>
</organism>
<dbReference type="AlphaFoldDB" id="A0A1I6SZG3"/>
<dbReference type="InterPro" id="IPR050229">
    <property type="entry name" value="GlpE_sulfurtransferase"/>
</dbReference>
<dbReference type="PANTHER" id="PTHR43031:SF1">
    <property type="entry name" value="PYRIDINE NUCLEOTIDE-DISULPHIDE OXIDOREDUCTASE"/>
    <property type="match status" value="1"/>
</dbReference>
<dbReference type="STRING" id="1176198.SAMN05444716_104254"/>
<dbReference type="InterPro" id="IPR001763">
    <property type="entry name" value="Rhodanese-like_dom"/>
</dbReference>
<dbReference type="InterPro" id="IPR036873">
    <property type="entry name" value="Rhodanese-like_dom_sf"/>
</dbReference>
<dbReference type="Pfam" id="PF00581">
    <property type="entry name" value="Rhodanese"/>
    <property type="match status" value="1"/>
</dbReference>
<reference evidence="3" key="1">
    <citation type="submission" date="2016-10" db="EMBL/GenBank/DDBJ databases">
        <authorList>
            <person name="Varghese N."/>
            <person name="Submissions S."/>
        </authorList>
    </citation>
    <scope>NUCLEOTIDE SEQUENCE [LARGE SCALE GENOMIC DNA]</scope>
    <source>
        <strain evidence="3">CGMCC 4.7047</strain>
    </source>
</reference>
<protein>
    <submittedName>
        <fullName evidence="2">Rhodanese-related sulfurtransferase</fullName>
    </submittedName>
</protein>
<dbReference type="GO" id="GO:0016740">
    <property type="term" value="F:transferase activity"/>
    <property type="evidence" value="ECO:0007669"/>
    <property type="project" value="UniProtKB-KW"/>
</dbReference>
<dbReference type="PANTHER" id="PTHR43031">
    <property type="entry name" value="FAD-DEPENDENT OXIDOREDUCTASE"/>
    <property type="match status" value="1"/>
</dbReference>
<evidence type="ECO:0000259" key="1">
    <source>
        <dbReference type="PROSITE" id="PS50206"/>
    </source>
</evidence>
<keyword evidence="3" id="KW-1185">Reference proteome</keyword>
<evidence type="ECO:0000313" key="3">
    <source>
        <dbReference type="Proteomes" id="UP000198873"/>
    </source>
</evidence>
<dbReference type="RefSeq" id="WP_093843104.1">
    <property type="nucleotide sequence ID" value="NZ_CP054938.1"/>
</dbReference>
<proteinExistence type="predicted"/>
<evidence type="ECO:0000313" key="2">
    <source>
        <dbReference type="EMBL" id="SFS82292.1"/>
    </source>
</evidence>
<accession>A0A1I6SZG3</accession>
<dbReference type="SUPFAM" id="SSF52821">
    <property type="entry name" value="Rhodanese/Cell cycle control phosphatase"/>
    <property type="match status" value="1"/>
</dbReference>
<dbReference type="EMBL" id="FPAB01000004">
    <property type="protein sequence ID" value="SFS82292.1"/>
    <property type="molecule type" value="Genomic_DNA"/>
</dbReference>
<dbReference type="SMART" id="SM00450">
    <property type="entry name" value="RHOD"/>
    <property type="match status" value="1"/>
</dbReference>
<name>A0A1I6SZG3_9ACTN</name>
<dbReference type="PROSITE" id="PS50206">
    <property type="entry name" value="RHODANESE_3"/>
    <property type="match status" value="1"/>
</dbReference>
<keyword evidence="2" id="KW-0808">Transferase</keyword>
<gene>
    <name evidence="2" type="ORF">SAMN05444716_104254</name>
</gene>
<dbReference type="Gene3D" id="3.40.250.10">
    <property type="entry name" value="Rhodanese-like domain"/>
    <property type="match status" value="1"/>
</dbReference>
<dbReference type="Proteomes" id="UP000198873">
    <property type="component" value="Unassembled WGS sequence"/>
</dbReference>
<sequence>MTSANIPTVSVGDLPADAVLLDVREPEEWAAGRVEGALHIPIREVVDRFGEITERAGDGPLYVLCKVGGRSAQVTEYLVRQGVDATNVAGGLHAWHDAGRPLVSDAGEPFVL</sequence>
<feature type="domain" description="Rhodanese" evidence="1">
    <location>
        <begin position="14"/>
        <end position="104"/>
    </location>
</feature>